<gene>
    <name evidence="1" type="ORF">SG35_005755</name>
</gene>
<reference evidence="1 2" key="1">
    <citation type="journal article" date="2015" name="Genome Announc.">
        <title>Draft Genome Sequences of Marine Isolates of Thalassomonas viridans and Thalassomonas actiniarum.</title>
        <authorList>
            <person name="Olonade I."/>
            <person name="van Zyl L.J."/>
            <person name="Trindade M."/>
        </authorList>
    </citation>
    <scope>NUCLEOTIDE SEQUENCE [LARGE SCALE GENOMIC DNA]</scope>
    <source>
        <strain evidence="1 2">A5K-106</strain>
    </source>
</reference>
<evidence type="ECO:0000313" key="2">
    <source>
        <dbReference type="Proteomes" id="UP000032568"/>
    </source>
</evidence>
<dbReference type="SUPFAM" id="SSF53850">
    <property type="entry name" value="Periplasmic binding protein-like II"/>
    <property type="match status" value="1"/>
</dbReference>
<reference evidence="1 2" key="2">
    <citation type="journal article" date="2022" name="Mar. Drugs">
        <title>Bioassay-Guided Fractionation Leads to the Detection of Cholic Acid Generated by the Rare Thalassomonas sp.</title>
        <authorList>
            <person name="Pheiffer F."/>
            <person name="Schneider Y.K."/>
            <person name="Hansen E.H."/>
            <person name="Andersen J.H."/>
            <person name="Isaksson J."/>
            <person name="Busche T."/>
            <person name="R C."/>
            <person name="Kalinowski J."/>
            <person name="Zyl L.V."/>
            <person name="Trindade M."/>
        </authorList>
    </citation>
    <scope>NUCLEOTIDE SEQUENCE [LARGE SCALE GENOMIC DNA]</scope>
    <source>
        <strain evidence="1 2">A5K-106</strain>
    </source>
</reference>
<dbReference type="KEGG" id="tact:SG35_005755"/>
<organism evidence="1 2">
    <name type="scientific">Thalassomonas actiniarum</name>
    <dbReference type="NCBI Taxonomy" id="485447"/>
    <lineage>
        <taxon>Bacteria</taxon>
        <taxon>Pseudomonadati</taxon>
        <taxon>Pseudomonadota</taxon>
        <taxon>Gammaproteobacteria</taxon>
        <taxon>Alteromonadales</taxon>
        <taxon>Colwelliaceae</taxon>
        <taxon>Thalassomonas</taxon>
    </lineage>
</organism>
<keyword evidence="2" id="KW-1185">Reference proteome</keyword>
<dbReference type="AlphaFoldDB" id="A0AAE9YSR8"/>
<accession>A0AAE9YSR8</accession>
<dbReference type="RefSeq" id="WP_044835859.1">
    <property type="nucleotide sequence ID" value="NZ_CP059735.1"/>
</dbReference>
<proteinExistence type="predicted"/>
<evidence type="ECO:0000313" key="1">
    <source>
        <dbReference type="EMBL" id="WDE00157.1"/>
    </source>
</evidence>
<name>A0AAE9YSR8_9GAMM</name>
<dbReference type="Gene3D" id="3.40.190.10">
    <property type="entry name" value="Periplasmic binding protein-like II"/>
    <property type="match status" value="2"/>
</dbReference>
<dbReference type="EMBL" id="CP059735">
    <property type="protein sequence ID" value="WDE00157.1"/>
    <property type="molecule type" value="Genomic_DNA"/>
</dbReference>
<sequence length="275" mass="31286">MLCFQMKGCSIKSALLLVMLCGFCYQVYGASLPAAIEIKVGSSARPPFLFGEGLSGAAPEVIAAMNSVQSQFEFVLVPVPIKRRTQSLADGWVDVVMWDNPAWGWQEEDLDLTMALVASKDIFLALKKENRDQQFFANFTDKSLVAVHGYHYKFANYVTELSELVKHFNITLVRSEEVTINMVLVNRAEIAVVSTIALNWYLLRYPEFKDNFLVSKRFDTAYERFFLVPKTSPIRAEEINKILAKADQRGLLVEIYRRYGLKKPDFAGLYLQLVR</sequence>
<dbReference type="Proteomes" id="UP000032568">
    <property type="component" value="Chromosome"/>
</dbReference>
<protein>
    <submittedName>
        <fullName evidence="1">ABC transporter substrate-binding protein</fullName>
    </submittedName>
</protein>